<reference evidence="2 3" key="1">
    <citation type="submission" date="2012-04" db="EMBL/GenBank/DDBJ databases">
        <title>The Genome Sequence of Saprolegnia declina VS20.</title>
        <authorList>
            <consortium name="The Broad Institute Genome Sequencing Platform"/>
            <person name="Russ C."/>
            <person name="Nusbaum C."/>
            <person name="Tyler B."/>
            <person name="van West P."/>
            <person name="Dieguez-Uribeondo J."/>
            <person name="de Bruijn I."/>
            <person name="Tripathy S."/>
            <person name="Jiang R."/>
            <person name="Young S.K."/>
            <person name="Zeng Q."/>
            <person name="Gargeya S."/>
            <person name="Fitzgerald M."/>
            <person name="Haas B."/>
            <person name="Abouelleil A."/>
            <person name="Alvarado L."/>
            <person name="Arachchi H.M."/>
            <person name="Berlin A."/>
            <person name="Chapman S.B."/>
            <person name="Goldberg J."/>
            <person name="Griggs A."/>
            <person name="Gujja S."/>
            <person name="Hansen M."/>
            <person name="Howarth C."/>
            <person name="Imamovic A."/>
            <person name="Larimer J."/>
            <person name="McCowen C."/>
            <person name="Montmayeur A."/>
            <person name="Murphy C."/>
            <person name="Neiman D."/>
            <person name="Pearson M."/>
            <person name="Priest M."/>
            <person name="Roberts A."/>
            <person name="Saif S."/>
            <person name="Shea T."/>
            <person name="Sisk P."/>
            <person name="Sykes S."/>
            <person name="Wortman J."/>
            <person name="Nusbaum C."/>
            <person name="Birren B."/>
        </authorList>
    </citation>
    <scope>NUCLEOTIDE SEQUENCE [LARGE SCALE GENOMIC DNA]</scope>
    <source>
        <strain evidence="2 3">VS20</strain>
    </source>
</reference>
<feature type="region of interest" description="Disordered" evidence="1">
    <location>
        <begin position="41"/>
        <end position="100"/>
    </location>
</feature>
<protein>
    <submittedName>
        <fullName evidence="2">Uncharacterized protein</fullName>
    </submittedName>
</protein>
<dbReference type="VEuPathDB" id="FungiDB:SDRG_05251"/>
<dbReference type="GeneID" id="19945978"/>
<dbReference type="RefSeq" id="XP_008609183.1">
    <property type="nucleotide sequence ID" value="XM_008610961.1"/>
</dbReference>
<gene>
    <name evidence="2" type="ORF">SDRG_05251</name>
</gene>
<evidence type="ECO:0000256" key="1">
    <source>
        <dbReference type="SAM" id="MobiDB-lite"/>
    </source>
</evidence>
<dbReference type="InParanoid" id="T0RYK5"/>
<evidence type="ECO:0000313" key="2">
    <source>
        <dbReference type="EMBL" id="EQC37663.1"/>
    </source>
</evidence>
<dbReference type="EMBL" id="JH767144">
    <property type="protein sequence ID" value="EQC37663.1"/>
    <property type="molecule type" value="Genomic_DNA"/>
</dbReference>
<organism evidence="2 3">
    <name type="scientific">Saprolegnia diclina (strain VS20)</name>
    <dbReference type="NCBI Taxonomy" id="1156394"/>
    <lineage>
        <taxon>Eukaryota</taxon>
        <taxon>Sar</taxon>
        <taxon>Stramenopiles</taxon>
        <taxon>Oomycota</taxon>
        <taxon>Saprolegniomycetes</taxon>
        <taxon>Saprolegniales</taxon>
        <taxon>Saprolegniaceae</taxon>
        <taxon>Saprolegnia</taxon>
    </lineage>
</organism>
<dbReference type="Proteomes" id="UP000030762">
    <property type="component" value="Unassembled WGS sequence"/>
</dbReference>
<keyword evidence="3" id="KW-1185">Reference proteome</keyword>
<name>T0RYK5_SAPDV</name>
<accession>T0RYK5</accession>
<feature type="compositionally biased region" description="Acidic residues" evidence="1">
    <location>
        <begin position="58"/>
        <end position="67"/>
    </location>
</feature>
<proteinExistence type="predicted"/>
<dbReference type="AlphaFoldDB" id="T0RYK5"/>
<sequence length="100" mass="10805">MTVTSDGFVELQHADAGDIVEQVEQVVMECEDADAVEEKLSVVIPAPATDEAAKDDDATKDDEDDEKDSPVAVDAAKAETKTTPTSDKKKKKKKKKKGKK</sequence>
<feature type="compositionally biased region" description="Basic residues" evidence="1">
    <location>
        <begin position="88"/>
        <end position="100"/>
    </location>
</feature>
<evidence type="ECO:0000313" key="3">
    <source>
        <dbReference type="Proteomes" id="UP000030762"/>
    </source>
</evidence>